<comment type="pathway">
    <text evidence="2">Amine and polyamine biosynthesis; ectoine biosynthesis; L-ectoine from L-aspartate 4-semialdehyde: step 1/3.</text>
</comment>
<dbReference type="SUPFAM" id="SSF53383">
    <property type="entry name" value="PLP-dependent transferases"/>
    <property type="match status" value="1"/>
</dbReference>
<evidence type="ECO:0000256" key="6">
    <source>
        <dbReference type="ARBA" id="ARBA00022898"/>
    </source>
</evidence>
<keyword evidence="5" id="KW-0808">Transferase</keyword>
<dbReference type="EMBL" id="FPBL01000004">
    <property type="protein sequence ID" value="SFU56930.1"/>
    <property type="molecule type" value="Genomic_DNA"/>
</dbReference>
<evidence type="ECO:0000256" key="3">
    <source>
        <dbReference type="ARBA" id="ARBA00013155"/>
    </source>
</evidence>
<comment type="cofactor">
    <cofactor evidence="1">
        <name>pyridoxal 5'-phosphate</name>
        <dbReference type="ChEBI" id="CHEBI:597326"/>
    </cofactor>
</comment>
<evidence type="ECO:0000256" key="4">
    <source>
        <dbReference type="ARBA" id="ARBA00014798"/>
    </source>
</evidence>
<accession>A0A1I7H8C6</accession>
<dbReference type="GO" id="GO:0030170">
    <property type="term" value="F:pyridoxal phosphate binding"/>
    <property type="evidence" value="ECO:0007669"/>
    <property type="project" value="InterPro"/>
</dbReference>
<dbReference type="CDD" id="cd00610">
    <property type="entry name" value="OAT_like"/>
    <property type="match status" value="1"/>
</dbReference>
<sequence>MKIQDLIQNRGRENFSLHDKYLNSQMVKVLKTIDFDRYYVRAQGAYLFDDQDNRYLDLLSGFGVFALGRNHAEIVEVLKSTLEADLPNLVQLDVSLLAGLLAEKLVKLTPDGLNRVFFANSGTETVEAAIKFSRYATGKSKVIFCHGCYHGLSLGSLSATGDDHYKQGFGPLVPDFIEIPFNDLEALEQALAQGDVAAFITEPIQGHGVWIPDDDYLPQAAKLARKYGAVFIVDEIQTGLGRTGKWWAVEHWSVEPDIICISKTLSGGFVPVGALVCREWIFDRVFNRMDRAVVHGSTFGKNNLAMAAGLATLEVLEAENLIEHSARTGTVIMEALTPLTEQYECFKEVRGKGMMIALEFTEPTKSLSLKLSWKMLEAANKGLFSQLITVPLFRQHRILSQVAGRGMNIVKFIPPLILTESDVQWIVSAVSDVVASAHRGPAAVWDFGKVLATRALRAKLHA</sequence>
<comment type="catalytic activity">
    <reaction evidence="7">
        <text>L-2,4-diaminobutanoate + 2-oxoglutarate = L-aspartate 4-semialdehyde + L-glutamate</text>
        <dbReference type="Rhea" id="RHEA:11160"/>
        <dbReference type="ChEBI" id="CHEBI:16810"/>
        <dbReference type="ChEBI" id="CHEBI:29985"/>
        <dbReference type="ChEBI" id="CHEBI:58761"/>
        <dbReference type="ChEBI" id="CHEBI:537519"/>
        <dbReference type="EC" id="2.6.1.76"/>
    </reaction>
</comment>
<organism evidence="9 10">
    <name type="scientific">Nitrosomonas eutropha</name>
    <dbReference type="NCBI Taxonomy" id="916"/>
    <lineage>
        <taxon>Bacteria</taxon>
        <taxon>Pseudomonadati</taxon>
        <taxon>Pseudomonadota</taxon>
        <taxon>Betaproteobacteria</taxon>
        <taxon>Nitrosomonadales</taxon>
        <taxon>Nitrosomonadaceae</taxon>
        <taxon>Nitrosomonas</taxon>
    </lineage>
</organism>
<dbReference type="InterPro" id="IPR049704">
    <property type="entry name" value="Aminotrans_3_PPA_site"/>
</dbReference>
<evidence type="ECO:0000313" key="10">
    <source>
        <dbReference type="Proteomes" id="UP000183926"/>
    </source>
</evidence>
<dbReference type="InterPro" id="IPR015424">
    <property type="entry name" value="PyrdxlP-dep_Trfase"/>
</dbReference>
<dbReference type="InterPro" id="IPR050103">
    <property type="entry name" value="Class-III_PLP-dep_AT"/>
</dbReference>
<dbReference type="PANTHER" id="PTHR11986">
    <property type="entry name" value="AMINOTRANSFERASE CLASS III"/>
    <property type="match status" value="1"/>
</dbReference>
<comment type="similarity">
    <text evidence="8">Belongs to the class-III pyridoxal-phosphate-dependent aminotransferase family.</text>
</comment>
<evidence type="ECO:0000256" key="1">
    <source>
        <dbReference type="ARBA" id="ARBA00001933"/>
    </source>
</evidence>
<evidence type="ECO:0000256" key="2">
    <source>
        <dbReference type="ARBA" id="ARBA00004946"/>
    </source>
</evidence>
<name>A0A1I7H8C6_9PROT</name>
<dbReference type="AlphaFoldDB" id="A0A1I7H8C6"/>
<keyword evidence="5" id="KW-0032">Aminotransferase</keyword>
<dbReference type="Proteomes" id="UP000183926">
    <property type="component" value="Unassembled WGS sequence"/>
</dbReference>
<dbReference type="PIRSF" id="PIRSF000521">
    <property type="entry name" value="Transaminase_4ab_Lys_Orn"/>
    <property type="match status" value="1"/>
</dbReference>
<protein>
    <recommendedName>
        <fullName evidence="4">Diaminobutyrate--2-oxoglutarate transaminase</fullName>
        <ecNumber evidence="3">2.6.1.76</ecNumber>
    </recommendedName>
</protein>
<dbReference type="FunFam" id="3.40.640.10:FF:000004">
    <property type="entry name" value="Acetylornithine aminotransferase"/>
    <property type="match status" value="1"/>
</dbReference>
<evidence type="ECO:0000256" key="8">
    <source>
        <dbReference type="RuleBase" id="RU003560"/>
    </source>
</evidence>
<dbReference type="GO" id="GO:0042802">
    <property type="term" value="F:identical protein binding"/>
    <property type="evidence" value="ECO:0007669"/>
    <property type="project" value="TreeGrafter"/>
</dbReference>
<proteinExistence type="inferred from homology"/>
<evidence type="ECO:0000313" key="9">
    <source>
        <dbReference type="EMBL" id="SFU56930.1"/>
    </source>
</evidence>
<dbReference type="PROSITE" id="PS00600">
    <property type="entry name" value="AA_TRANSFER_CLASS_3"/>
    <property type="match status" value="1"/>
</dbReference>
<dbReference type="OrthoDB" id="3398487at2"/>
<dbReference type="RefSeq" id="WP_074928050.1">
    <property type="nucleotide sequence ID" value="NZ_FPBL01000004.1"/>
</dbReference>
<keyword evidence="6 8" id="KW-0663">Pyridoxal phosphate</keyword>
<dbReference type="InterPro" id="IPR005814">
    <property type="entry name" value="Aminotrans_3"/>
</dbReference>
<dbReference type="Pfam" id="PF00202">
    <property type="entry name" value="Aminotran_3"/>
    <property type="match status" value="1"/>
</dbReference>
<dbReference type="GO" id="GO:0045303">
    <property type="term" value="F:diaminobutyrate-2-oxoglutarate transaminase activity"/>
    <property type="evidence" value="ECO:0007669"/>
    <property type="project" value="UniProtKB-EC"/>
</dbReference>
<dbReference type="Gene3D" id="3.40.640.10">
    <property type="entry name" value="Type I PLP-dependent aspartate aminotransferase-like (Major domain)"/>
    <property type="match status" value="1"/>
</dbReference>
<dbReference type="InterPro" id="IPR015421">
    <property type="entry name" value="PyrdxlP-dep_Trfase_major"/>
</dbReference>
<dbReference type="Gene3D" id="3.90.1150.10">
    <property type="entry name" value="Aspartate Aminotransferase, domain 1"/>
    <property type="match status" value="1"/>
</dbReference>
<evidence type="ECO:0000256" key="7">
    <source>
        <dbReference type="ARBA" id="ARBA00049111"/>
    </source>
</evidence>
<dbReference type="EC" id="2.6.1.76" evidence="3"/>
<dbReference type="PANTHER" id="PTHR11986:SF121">
    <property type="entry name" value="BLR3010 PROTEIN"/>
    <property type="match status" value="1"/>
</dbReference>
<reference evidence="9 10" key="1">
    <citation type="submission" date="2016-10" db="EMBL/GenBank/DDBJ databases">
        <authorList>
            <person name="de Groot N.N."/>
        </authorList>
    </citation>
    <scope>NUCLEOTIDE SEQUENCE [LARGE SCALE GENOMIC DNA]</scope>
    <source>
        <strain evidence="9 10">Nm24</strain>
    </source>
</reference>
<evidence type="ECO:0000256" key="5">
    <source>
        <dbReference type="ARBA" id="ARBA00022576"/>
    </source>
</evidence>
<gene>
    <name evidence="9" type="ORF">SAMN05216339_104142</name>
</gene>
<dbReference type="InterPro" id="IPR015422">
    <property type="entry name" value="PyrdxlP-dep_Trfase_small"/>
</dbReference>